<dbReference type="SUPFAM" id="SSF53790">
    <property type="entry name" value="Tetrapyrrole methylase"/>
    <property type="match status" value="1"/>
</dbReference>
<comment type="caution">
    <text evidence="8">The sequence shown here is derived from an EMBL/GenBank/DDBJ whole genome shotgun (WGS) entry which is preliminary data.</text>
</comment>
<evidence type="ECO:0000313" key="8">
    <source>
        <dbReference type="EMBL" id="MBP0441029.1"/>
    </source>
</evidence>
<evidence type="ECO:0000256" key="3">
    <source>
        <dbReference type="ARBA" id="ARBA00022603"/>
    </source>
</evidence>
<accession>A0A8J7ULR6</accession>
<dbReference type="PANTHER" id="PTHR43467:SF1">
    <property type="entry name" value="PRECORRIN-6A SYNTHASE [DEACETYLATING]"/>
    <property type="match status" value="1"/>
</dbReference>
<dbReference type="PIRSF" id="PIRSF036525">
    <property type="entry name" value="CobF"/>
    <property type="match status" value="1"/>
</dbReference>
<dbReference type="Pfam" id="PF00590">
    <property type="entry name" value="TP_methylase"/>
    <property type="match status" value="1"/>
</dbReference>
<dbReference type="PANTHER" id="PTHR43467">
    <property type="entry name" value="COBALT-PRECORRIN-2 C(20)-METHYLTRANSFERASE"/>
    <property type="match status" value="1"/>
</dbReference>
<evidence type="ECO:0000256" key="1">
    <source>
        <dbReference type="ARBA" id="ARBA00004953"/>
    </source>
</evidence>
<dbReference type="AlphaFoldDB" id="A0A8J7ULR6"/>
<dbReference type="InterPro" id="IPR014777">
    <property type="entry name" value="4pyrrole_Mease_sub1"/>
</dbReference>
<keyword evidence="2" id="KW-0169">Cobalamin biosynthesis</keyword>
<keyword evidence="5 6" id="KW-0949">S-adenosyl-L-methionine</keyword>
<organism evidence="8 9">
    <name type="scientific">Tianweitania sediminis</name>
    <dbReference type="NCBI Taxonomy" id="1502156"/>
    <lineage>
        <taxon>Bacteria</taxon>
        <taxon>Pseudomonadati</taxon>
        <taxon>Pseudomonadota</taxon>
        <taxon>Alphaproteobacteria</taxon>
        <taxon>Hyphomicrobiales</taxon>
        <taxon>Phyllobacteriaceae</taxon>
        <taxon>Tianweitania</taxon>
    </lineage>
</organism>
<dbReference type="Gene3D" id="3.40.1010.10">
    <property type="entry name" value="Cobalt-precorrin-4 Transmethylase, Domain 1"/>
    <property type="match status" value="1"/>
</dbReference>
<feature type="domain" description="Tetrapyrrole methylase" evidence="7">
    <location>
        <begin position="3"/>
        <end position="222"/>
    </location>
</feature>
<proteinExistence type="predicted"/>
<dbReference type="CDD" id="cd11643">
    <property type="entry name" value="Precorrin-6A-synthase"/>
    <property type="match status" value="1"/>
</dbReference>
<gene>
    <name evidence="8" type="primary">cobF</name>
    <name evidence="8" type="ORF">J5Y06_20470</name>
</gene>
<keyword evidence="4 6" id="KW-0808">Transferase</keyword>
<sequence length="253" mass="27863">MRKLLVIGIGTGNPEHMTVQAVSAVNRADVVLIPRKGEAKDDLAEVRRQICARFVTNPETRIVEFDLPVRDQSGDYRKGVHDWHQAIATTYRDLLQAETNEEGAAAFLVWGDPSLYDSTLRIIERLKGLAPFDLSIEVIPGITSIQQLCASHRIPLNKIGDPVVVTTGRQLRDGFPAGVDTAVVMLDGECSFQHLEASAFTIFWGAYLGTKDEILVEGPLSAVGSEIVAVREAARAKHGWIMDTYLLLRRSNS</sequence>
<keyword evidence="3 6" id="KW-0489">Methyltransferase</keyword>
<dbReference type="RefSeq" id="WP_209337049.1">
    <property type="nucleotide sequence ID" value="NZ_JAGIYY010000010.1"/>
</dbReference>
<evidence type="ECO:0000256" key="5">
    <source>
        <dbReference type="ARBA" id="ARBA00022691"/>
    </source>
</evidence>
<evidence type="ECO:0000256" key="4">
    <source>
        <dbReference type="ARBA" id="ARBA00022679"/>
    </source>
</evidence>
<keyword evidence="9" id="KW-1185">Reference proteome</keyword>
<dbReference type="InterPro" id="IPR012797">
    <property type="entry name" value="CobF"/>
</dbReference>
<name>A0A8J7ULR6_9HYPH</name>
<dbReference type="InterPro" id="IPR035996">
    <property type="entry name" value="4pyrrol_Methylase_sf"/>
</dbReference>
<protein>
    <recommendedName>
        <fullName evidence="6">Precorrin-6A synthase [deacetylating]</fullName>
        <ecNumber evidence="6">2.1.1.152</ecNumber>
    </recommendedName>
</protein>
<evidence type="ECO:0000256" key="6">
    <source>
        <dbReference type="PIRNR" id="PIRNR036525"/>
    </source>
</evidence>
<dbReference type="GO" id="GO:0009236">
    <property type="term" value="P:cobalamin biosynthetic process"/>
    <property type="evidence" value="ECO:0007669"/>
    <property type="project" value="UniProtKB-KW"/>
</dbReference>
<dbReference type="EC" id="2.1.1.152" evidence="6"/>
<evidence type="ECO:0000256" key="2">
    <source>
        <dbReference type="ARBA" id="ARBA00022573"/>
    </source>
</evidence>
<comment type="catalytic activity">
    <reaction evidence="6">
        <text>precorrin-5 + S-adenosyl-L-methionine + H2O = precorrin-6A + acetate + S-adenosyl-L-homocysteine + 2 H(+)</text>
        <dbReference type="Rhea" id="RHEA:18261"/>
        <dbReference type="ChEBI" id="CHEBI:15377"/>
        <dbReference type="ChEBI" id="CHEBI:15378"/>
        <dbReference type="ChEBI" id="CHEBI:30089"/>
        <dbReference type="ChEBI" id="CHEBI:57856"/>
        <dbReference type="ChEBI" id="CHEBI:59789"/>
        <dbReference type="ChEBI" id="CHEBI:77871"/>
        <dbReference type="ChEBI" id="CHEBI:77872"/>
        <dbReference type="EC" id="2.1.1.152"/>
    </reaction>
</comment>
<dbReference type="GO" id="GO:0032259">
    <property type="term" value="P:methylation"/>
    <property type="evidence" value="ECO:0007669"/>
    <property type="project" value="UniProtKB-KW"/>
</dbReference>
<dbReference type="EMBL" id="JAGIYY010000010">
    <property type="protein sequence ID" value="MBP0441029.1"/>
    <property type="molecule type" value="Genomic_DNA"/>
</dbReference>
<dbReference type="Proteomes" id="UP000666240">
    <property type="component" value="Unassembled WGS sequence"/>
</dbReference>
<dbReference type="Gene3D" id="3.30.950.10">
    <property type="entry name" value="Methyltransferase, Cobalt-precorrin-4 Transmethylase, Domain 2"/>
    <property type="match status" value="1"/>
</dbReference>
<dbReference type="InterPro" id="IPR000878">
    <property type="entry name" value="4pyrrol_Mease"/>
</dbReference>
<comment type="function">
    <text evidence="6">Catalyzes the methylation of C-1 in precorrin-5 and the subsequent extrusion of acetic acid from the resulting intermediate to form cobalt-precorrin-6A.</text>
</comment>
<reference evidence="8" key="1">
    <citation type="submission" date="2021-03" db="EMBL/GenBank/DDBJ databases">
        <title>Genome sequencing and assembly of Tianweitania sediminis.</title>
        <authorList>
            <person name="Chhetri G."/>
        </authorList>
    </citation>
    <scope>NUCLEOTIDE SEQUENCE</scope>
    <source>
        <strain evidence="8">Z8</strain>
    </source>
</reference>
<evidence type="ECO:0000259" key="7">
    <source>
        <dbReference type="Pfam" id="PF00590"/>
    </source>
</evidence>
<dbReference type="GO" id="GO:0043819">
    <property type="term" value="F:precorrin-6A synthase (deacetylating) activity"/>
    <property type="evidence" value="ECO:0007669"/>
    <property type="project" value="UniProtKB-EC"/>
</dbReference>
<dbReference type="InterPro" id="IPR014776">
    <property type="entry name" value="4pyrrole_Mease_sub2"/>
</dbReference>
<dbReference type="NCBIfam" id="TIGR02434">
    <property type="entry name" value="CobF"/>
    <property type="match status" value="1"/>
</dbReference>
<comment type="pathway">
    <text evidence="1">Cofactor biosynthesis; adenosylcobalamin biosynthesis.</text>
</comment>
<evidence type="ECO:0000313" key="9">
    <source>
        <dbReference type="Proteomes" id="UP000666240"/>
    </source>
</evidence>